<dbReference type="GO" id="GO:0016853">
    <property type="term" value="F:isomerase activity"/>
    <property type="evidence" value="ECO:0007669"/>
    <property type="project" value="UniProtKB-KW"/>
</dbReference>
<comment type="caution">
    <text evidence="3">The sequence shown here is derived from an EMBL/GenBank/DDBJ whole genome shotgun (WGS) entry which is preliminary data.</text>
</comment>
<evidence type="ECO:0000256" key="1">
    <source>
        <dbReference type="SAM" id="MobiDB-lite"/>
    </source>
</evidence>
<keyword evidence="3" id="KW-0413">Isomerase</keyword>
<dbReference type="AlphaFoldDB" id="A0A3M0DY28"/>
<dbReference type="SUPFAM" id="SSF54427">
    <property type="entry name" value="NTF2-like"/>
    <property type="match status" value="1"/>
</dbReference>
<evidence type="ECO:0000313" key="3">
    <source>
        <dbReference type="EMBL" id="RMB25637.1"/>
    </source>
</evidence>
<dbReference type="PANTHER" id="PTHR34957">
    <property type="entry name" value="NUCLEAR TRANSPORT FACTOR 2 (NTF2) FAMILY PROTEIN"/>
    <property type="match status" value="1"/>
</dbReference>
<name>A0A3M0DY28_9EURY</name>
<feature type="compositionally biased region" description="Polar residues" evidence="1">
    <location>
        <begin position="1"/>
        <end position="10"/>
    </location>
</feature>
<accession>A0A3M0DY28</accession>
<dbReference type="Proteomes" id="UP000277326">
    <property type="component" value="Unassembled WGS sequence"/>
</dbReference>
<evidence type="ECO:0000313" key="4">
    <source>
        <dbReference type="Proteomes" id="UP000277326"/>
    </source>
</evidence>
<evidence type="ECO:0000259" key="2">
    <source>
        <dbReference type="Pfam" id="PF14534"/>
    </source>
</evidence>
<organism evidence="3 4">
    <name type="scientific">Haloplanus aerogenes</name>
    <dbReference type="NCBI Taxonomy" id="660522"/>
    <lineage>
        <taxon>Archaea</taxon>
        <taxon>Methanobacteriati</taxon>
        <taxon>Methanobacteriota</taxon>
        <taxon>Stenosarchaea group</taxon>
        <taxon>Halobacteria</taxon>
        <taxon>Halobacteriales</taxon>
        <taxon>Haloferacaceae</taxon>
        <taxon>Haloplanus</taxon>
    </lineage>
</organism>
<dbReference type="InterPro" id="IPR027843">
    <property type="entry name" value="DUF4440"/>
</dbReference>
<dbReference type="EMBL" id="REFS01000001">
    <property type="protein sequence ID" value="RMB25637.1"/>
    <property type="molecule type" value="Genomic_DNA"/>
</dbReference>
<protein>
    <submittedName>
        <fullName evidence="3">Ketosteroid isomerase-like protein</fullName>
    </submittedName>
</protein>
<dbReference type="Gene3D" id="3.10.450.50">
    <property type="match status" value="1"/>
</dbReference>
<feature type="compositionally biased region" description="Basic and acidic residues" evidence="1">
    <location>
        <begin position="11"/>
        <end position="27"/>
    </location>
</feature>
<dbReference type="PANTHER" id="PTHR34957:SF1">
    <property type="entry name" value="NUCLEAR TRANSPORT FACTOR 2 (NTF2) FAMILY PROTEIN"/>
    <property type="match status" value="1"/>
</dbReference>
<sequence length="159" mass="17408">MESQHMNQSRTEADEPSKTTAEEDVRAASDQFYSALEEMMNGDAGPMAEIWSHEGDVTATTELGGREEGWDAISGSMEGVAAACTDGTATRTDQLIRVTGDLAYELCTESLSATLAGEPITWEHRATNIYRKEDGKWKIVHQHADRNPELAEKVADMDA</sequence>
<feature type="region of interest" description="Disordered" evidence="1">
    <location>
        <begin position="1"/>
        <end position="28"/>
    </location>
</feature>
<proteinExistence type="predicted"/>
<dbReference type="Pfam" id="PF14534">
    <property type="entry name" value="DUF4440"/>
    <property type="match status" value="1"/>
</dbReference>
<reference evidence="3 4" key="1">
    <citation type="journal article" date="2015" name="Stand. Genomic Sci.">
        <title>Genomic Encyclopedia of Bacterial and Archaeal Type Strains, Phase III: the genomes of soil and plant-associated and newly described type strains.</title>
        <authorList>
            <person name="Whitman W.B."/>
            <person name="Woyke T."/>
            <person name="Klenk H.P."/>
            <person name="Zhou Y."/>
            <person name="Lilburn T.G."/>
            <person name="Beck B.J."/>
            <person name="De Vos P."/>
            <person name="Vandamme P."/>
            <person name="Eisen J.A."/>
            <person name="Garrity G."/>
            <person name="Hugenholtz P."/>
            <person name="Kyrpides N.C."/>
        </authorList>
    </citation>
    <scope>NUCLEOTIDE SEQUENCE [LARGE SCALE GENOMIC DNA]</scope>
    <source>
        <strain evidence="3 4">CGMCC 1.10124</strain>
    </source>
</reference>
<gene>
    <name evidence="3" type="ORF">ATH50_0734</name>
</gene>
<feature type="domain" description="DUF4440" evidence="2">
    <location>
        <begin position="37"/>
        <end position="139"/>
    </location>
</feature>
<dbReference type="InterPro" id="IPR032710">
    <property type="entry name" value="NTF2-like_dom_sf"/>
</dbReference>